<accession>A0A1S0TF67</accession>
<name>A0A1S0TF67_LOALO</name>
<dbReference type="AlphaFoldDB" id="A0A1S0TF67"/>
<evidence type="ECO:0000313" key="1">
    <source>
        <dbReference type="EMBL" id="EFO12789.2"/>
    </source>
</evidence>
<proteinExistence type="predicted"/>
<dbReference type="EMBL" id="JH714653">
    <property type="protein sequence ID" value="EFO12789.2"/>
    <property type="molecule type" value="Genomic_DNA"/>
</dbReference>
<dbReference type="GeneID" id="9953238"/>
<dbReference type="RefSeq" id="XP_003151280.2">
    <property type="nucleotide sequence ID" value="XM_003151232.2"/>
</dbReference>
<reference evidence="1" key="1">
    <citation type="submission" date="2012-04" db="EMBL/GenBank/DDBJ databases">
        <title>The Genome Sequence of Loa loa.</title>
        <authorList>
            <consortium name="The Broad Institute Genome Sequencing Platform"/>
            <consortium name="Broad Institute Genome Sequencing Center for Infectious Disease"/>
            <person name="Nutman T.B."/>
            <person name="Fink D.L."/>
            <person name="Russ C."/>
            <person name="Young S."/>
            <person name="Zeng Q."/>
            <person name="Gargeya S."/>
            <person name="Alvarado L."/>
            <person name="Berlin A."/>
            <person name="Chapman S.B."/>
            <person name="Chen Z."/>
            <person name="Freedman E."/>
            <person name="Gellesch M."/>
            <person name="Goldberg J."/>
            <person name="Griggs A."/>
            <person name="Gujja S."/>
            <person name="Heilman E.R."/>
            <person name="Heiman D."/>
            <person name="Howarth C."/>
            <person name="Mehta T."/>
            <person name="Neiman D."/>
            <person name="Pearson M."/>
            <person name="Roberts A."/>
            <person name="Saif S."/>
            <person name="Shea T."/>
            <person name="Shenoy N."/>
            <person name="Sisk P."/>
            <person name="Stolte C."/>
            <person name="Sykes S."/>
            <person name="White J."/>
            <person name="Yandava C."/>
            <person name="Haas B."/>
            <person name="Henn M.R."/>
            <person name="Nusbaum C."/>
            <person name="Birren B."/>
        </authorList>
    </citation>
    <scope>NUCLEOTIDE SEQUENCE [LARGE SCALE GENOMIC DNA]</scope>
</reference>
<feature type="non-terminal residue" evidence="1">
    <location>
        <position position="1"/>
    </location>
</feature>
<dbReference type="InParanoid" id="A0A1S0TF67"/>
<organism evidence="1">
    <name type="scientific">Loa loa</name>
    <name type="common">Eye worm</name>
    <name type="synonym">Filaria loa</name>
    <dbReference type="NCBI Taxonomy" id="7209"/>
    <lineage>
        <taxon>Eukaryota</taxon>
        <taxon>Metazoa</taxon>
        <taxon>Ecdysozoa</taxon>
        <taxon>Nematoda</taxon>
        <taxon>Chromadorea</taxon>
        <taxon>Rhabditida</taxon>
        <taxon>Spirurina</taxon>
        <taxon>Spiruromorpha</taxon>
        <taxon>Filarioidea</taxon>
        <taxon>Onchocercidae</taxon>
        <taxon>Loa</taxon>
    </lineage>
</organism>
<dbReference type="CTD" id="9953238"/>
<dbReference type="KEGG" id="loa:LOAG_15744"/>
<gene>
    <name evidence="1" type="ORF">LOAG_15744</name>
</gene>
<sequence>KRKFMSVNLSDVLFTRTVSKNIEDTGKRTRNHLFTNVENPIVTKSSIVAHYFAFTRKNINLNLSAKIATDPTAASAA</sequence>
<protein>
    <submittedName>
        <fullName evidence="1">Zinc finger protein</fullName>
    </submittedName>
</protein>